<organism evidence="1 2">
    <name type="scientific">Coccidioides posadasii RMSCC 3488</name>
    <dbReference type="NCBI Taxonomy" id="454284"/>
    <lineage>
        <taxon>Eukaryota</taxon>
        <taxon>Fungi</taxon>
        <taxon>Dikarya</taxon>
        <taxon>Ascomycota</taxon>
        <taxon>Pezizomycotina</taxon>
        <taxon>Eurotiomycetes</taxon>
        <taxon>Eurotiomycetidae</taxon>
        <taxon>Onygenales</taxon>
        <taxon>Onygenaceae</taxon>
        <taxon>Coccidioides</taxon>
    </lineage>
</organism>
<accession>A0A0J6FS49</accession>
<dbReference type="Proteomes" id="UP000054567">
    <property type="component" value="Unassembled WGS sequence"/>
</dbReference>
<reference evidence="2" key="3">
    <citation type="journal article" date="2010" name="Genome Res.">
        <title>Population genomic sequencing of Coccidioides fungi reveals recent hybridization and transposon control.</title>
        <authorList>
            <person name="Neafsey D.E."/>
            <person name="Barker B.M."/>
            <person name="Sharpton T.J."/>
            <person name="Stajich J.E."/>
            <person name="Park D.J."/>
            <person name="Whiston E."/>
            <person name="Hung C.-Y."/>
            <person name="McMahan C."/>
            <person name="White J."/>
            <person name="Sykes S."/>
            <person name="Heiman D."/>
            <person name="Young S."/>
            <person name="Zeng Q."/>
            <person name="Abouelleil A."/>
            <person name="Aftuck L."/>
            <person name="Bessette D."/>
            <person name="Brown A."/>
            <person name="FitzGerald M."/>
            <person name="Lui A."/>
            <person name="Macdonald J.P."/>
            <person name="Priest M."/>
            <person name="Orbach M.J."/>
            <person name="Galgiani J.N."/>
            <person name="Kirkland T.N."/>
            <person name="Cole G.T."/>
            <person name="Birren B.W."/>
            <person name="Henn M.R."/>
            <person name="Taylor J.W."/>
            <person name="Rounsley S.D."/>
        </authorList>
    </citation>
    <scope>NUCLEOTIDE SEQUENCE [LARGE SCALE GENOMIC DNA]</scope>
    <source>
        <strain evidence="2">RMSCC 3488</strain>
    </source>
</reference>
<name>A0A0J6FS49_COCPO</name>
<reference evidence="1 2" key="1">
    <citation type="submission" date="2007-06" db="EMBL/GenBank/DDBJ databases">
        <title>The Genome Sequence of Coccidioides posadasii RMSCC_3488.</title>
        <authorList>
            <consortium name="Coccidioides Genome Resources Consortium"/>
            <consortium name="The Broad Institute Genome Sequencing Platform"/>
            <person name="Henn M.R."/>
            <person name="Sykes S."/>
            <person name="Young S."/>
            <person name="Jaffe D."/>
            <person name="Berlin A."/>
            <person name="Alvarez P."/>
            <person name="Butler J."/>
            <person name="Gnerre S."/>
            <person name="Grabherr M."/>
            <person name="Mauceli E."/>
            <person name="Brockman W."/>
            <person name="Kodira C."/>
            <person name="Alvarado L."/>
            <person name="Zeng Q."/>
            <person name="Crawford M."/>
            <person name="Antoine C."/>
            <person name="Devon K."/>
            <person name="Galgiani J."/>
            <person name="Orsborn K."/>
            <person name="Lewis M.L."/>
            <person name="Nusbaum C."/>
            <person name="Galagan J."/>
            <person name="Birren B."/>
        </authorList>
    </citation>
    <scope>NUCLEOTIDE SEQUENCE [LARGE SCALE GENOMIC DNA]</scope>
    <source>
        <strain evidence="1 2">RMSCC 3488</strain>
    </source>
</reference>
<sequence length="118" mass="13039">MKAEKRVRDQDAASGVHKQCKKRDKISTCVGGWTGSLPVSLGEKANGCLPPIGCEENSAHFSNRPESLLCCCRAVAVTQVANTEFRRMESFLSLFATLSCHGFQQVSPLHRDKVWRSD</sequence>
<gene>
    <name evidence="1" type="ORF">CPAG_09481</name>
</gene>
<dbReference type="AlphaFoldDB" id="A0A0J6FS49"/>
<evidence type="ECO:0000313" key="2">
    <source>
        <dbReference type="Proteomes" id="UP000054567"/>
    </source>
</evidence>
<evidence type="ECO:0000313" key="1">
    <source>
        <dbReference type="EMBL" id="KMM73193.1"/>
    </source>
</evidence>
<protein>
    <submittedName>
        <fullName evidence="1">Uncharacterized protein</fullName>
    </submittedName>
</protein>
<dbReference type="VEuPathDB" id="FungiDB:CPAG_09481"/>
<proteinExistence type="predicted"/>
<reference evidence="2" key="2">
    <citation type="journal article" date="2009" name="Genome Res.">
        <title>Comparative genomic analyses of the human fungal pathogens Coccidioides and their relatives.</title>
        <authorList>
            <person name="Sharpton T.J."/>
            <person name="Stajich J.E."/>
            <person name="Rounsley S.D."/>
            <person name="Gardner M.J."/>
            <person name="Wortman J.R."/>
            <person name="Jordar V.S."/>
            <person name="Maiti R."/>
            <person name="Kodira C.D."/>
            <person name="Neafsey D.E."/>
            <person name="Zeng Q."/>
            <person name="Hung C.-Y."/>
            <person name="McMahan C."/>
            <person name="Muszewska A."/>
            <person name="Grynberg M."/>
            <person name="Mandel M.A."/>
            <person name="Kellner E.M."/>
            <person name="Barker B.M."/>
            <person name="Galgiani J.N."/>
            <person name="Orbach M.J."/>
            <person name="Kirkland T.N."/>
            <person name="Cole G.T."/>
            <person name="Henn M.R."/>
            <person name="Birren B.W."/>
            <person name="Taylor J.W."/>
        </authorList>
    </citation>
    <scope>NUCLEOTIDE SEQUENCE [LARGE SCALE GENOMIC DNA]</scope>
    <source>
        <strain evidence="2">RMSCC 3488</strain>
    </source>
</reference>
<dbReference type="EMBL" id="DS268114">
    <property type="protein sequence ID" value="KMM73193.1"/>
    <property type="molecule type" value="Genomic_DNA"/>
</dbReference>